<dbReference type="PANTHER" id="PTHR11177">
    <property type="entry name" value="CHITINASE"/>
    <property type="match status" value="1"/>
</dbReference>
<dbReference type="PANTHER" id="PTHR11177:SF390">
    <property type="entry name" value="CHITINASE 11"/>
    <property type="match status" value="1"/>
</dbReference>
<evidence type="ECO:0000259" key="5">
    <source>
        <dbReference type="PROSITE" id="PS51910"/>
    </source>
</evidence>
<dbReference type="InterPro" id="IPR029070">
    <property type="entry name" value="Chitinase_insertion_sf"/>
</dbReference>
<dbReference type="GO" id="GO:0004568">
    <property type="term" value="F:chitinase activity"/>
    <property type="evidence" value="ECO:0007669"/>
    <property type="project" value="UniProtKB-ARBA"/>
</dbReference>
<dbReference type="SMART" id="SM00636">
    <property type="entry name" value="Glyco_18"/>
    <property type="match status" value="1"/>
</dbReference>
<dbReference type="GO" id="GO:0005576">
    <property type="term" value="C:extracellular region"/>
    <property type="evidence" value="ECO:0007669"/>
    <property type="project" value="TreeGrafter"/>
</dbReference>
<dbReference type="InterPro" id="IPR001579">
    <property type="entry name" value="Glyco_hydro_18_chit_AS"/>
</dbReference>
<dbReference type="InterPro" id="IPR001223">
    <property type="entry name" value="Glyco_hydro18_cat"/>
</dbReference>
<dbReference type="Gene3D" id="3.20.20.80">
    <property type="entry name" value="Glycosidases"/>
    <property type="match status" value="1"/>
</dbReference>
<reference evidence="6 7" key="1">
    <citation type="journal article" date="2022" name="Nat. Ecol. Evol.">
        <title>A masculinizing supergene underlies an exaggerated male reproductive morph in a spider.</title>
        <authorList>
            <person name="Hendrickx F."/>
            <person name="De Corte Z."/>
            <person name="Sonet G."/>
            <person name="Van Belleghem S.M."/>
            <person name="Kostlbacher S."/>
            <person name="Vangestel C."/>
        </authorList>
    </citation>
    <scope>NUCLEOTIDE SEQUENCE [LARGE SCALE GENOMIC DNA]</scope>
    <source>
        <strain evidence="6">W744_W776</strain>
    </source>
</reference>
<evidence type="ECO:0000256" key="1">
    <source>
        <dbReference type="ARBA" id="ARBA00022801"/>
    </source>
</evidence>
<evidence type="ECO:0000256" key="3">
    <source>
        <dbReference type="RuleBase" id="RU000489"/>
    </source>
</evidence>
<dbReference type="PROSITE" id="PS51910">
    <property type="entry name" value="GH18_2"/>
    <property type="match status" value="1"/>
</dbReference>
<dbReference type="GO" id="GO:0005975">
    <property type="term" value="P:carbohydrate metabolic process"/>
    <property type="evidence" value="ECO:0007669"/>
    <property type="project" value="InterPro"/>
</dbReference>
<dbReference type="Proteomes" id="UP000827092">
    <property type="component" value="Unassembled WGS sequence"/>
</dbReference>
<dbReference type="InterPro" id="IPR017853">
    <property type="entry name" value="GH"/>
</dbReference>
<evidence type="ECO:0000256" key="4">
    <source>
        <dbReference type="RuleBase" id="RU004453"/>
    </source>
</evidence>
<dbReference type="InterPro" id="IPR011583">
    <property type="entry name" value="Chitinase_II/V-like_cat"/>
</dbReference>
<keyword evidence="2 3" id="KW-0326">Glycosidase</keyword>
<dbReference type="SUPFAM" id="SSF51445">
    <property type="entry name" value="(Trans)glycosidases"/>
    <property type="match status" value="1"/>
</dbReference>
<comment type="caution">
    <text evidence="6">The sequence shown here is derived from an EMBL/GenBank/DDBJ whole genome shotgun (WGS) entry which is preliminary data.</text>
</comment>
<dbReference type="SUPFAM" id="SSF54556">
    <property type="entry name" value="Chitinase insertion domain"/>
    <property type="match status" value="1"/>
</dbReference>
<dbReference type="AlphaFoldDB" id="A0AAV6VJA5"/>
<comment type="similarity">
    <text evidence="4">Belongs to the glycosyl hydrolase 18 family.</text>
</comment>
<name>A0AAV6VJA5_9ARAC</name>
<gene>
    <name evidence="6" type="ORF">JTE90_007880</name>
</gene>
<dbReference type="GO" id="GO:0006032">
    <property type="term" value="P:chitin catabolic process"/>
    <property type="evidence" value="ECO:0007669"/>
    <property type="project" value="TreeGrafter"/>
</dbReference>
<dbReference type="Pfam" id="PF00704">
    <property type="entry name" value="Glyco_hydro_18"/>
    <property type="match status" value="1"/>
</dbReference>
<organism evidence="6 7">
    <name type="scientific">Oedothorax gibbosus</name>
    <dbReference type="NCBI Taxonomy" id="931172"/>
    <lineage>
        <taxon>Eukaryota</taxon>
        <taxon>Metazoa</taxon>
        <taxon>Ecdysozoa</taxon>
        <taxon>Arthropoda</taxon>
        <taxon>Chelicerata</taxon>
        <taxon>Arachnida</taxon>
        <taxon>Araneae</taxon>
        <taxon>Araneomorphae</taxon>
        <taxon>Entelegynae</taxon>
        <taxon>Araneoidea</taxon>
        <taxon>Linyphiidae</taxon>
        <taxon>Erigoninae</taxon>
        <taxon>Oedothorax</taxon>
    </lineage>
</organism>
<protein>
    <recommendedName>
        <fullName evidence="5">GH18 domain-containing protein</fullName>
    </recommendedName>
</protein>
<dbReference type="InterPro" id="IPR050314">
    <property type="entry name" value="Glycosyl_Hydrlase_18"/>
</dbReference>
<dbReference type="GO" id="GO:0008061">
    <property type="term" value="F:chitin binding"/>
    <property type="evidence" value="ECO:0007669"/>
    <property type="project" value="InterPro"/>
</dbReference>
<dbReference type="EMBL" id="JAFNEN010000074">
    <property type="protein sequence ID" value="KAG8196148.1"/>
    <property type="molecule type" value="Genomic_DNA"/>
</dbReference>
<evidence type="ECO:0000256" key="2">
    <source>
        <dbReference type="ARBA" id="ARBA00023295"/>
    </source>
</evidence>
<accession>A0AAV6VJA5</accession>
<keyword evidence="1 3" id="KW-0378">Hydrolase</keyword>
<evidence type="ECO:0000313" key="7">
    <source>
        <dbReference type="Proteomes" id="UP000827092"/>
    </source>
</evidence>
<evidence type="ECO:0000313" key="6">
    <source>
        <dbReference type="EMBL" id="KAG8196148.1"/>
    </source>
</evidence>
<keyword evidence="7" id="KW-1185">Reference proteome</keyword>
<proteinExistence type="inferred from homology"/>
<dbReference type="PROSITE" id="PS01095">
    <property type="entry name" value="GH18_1"/>
    <property type="match status" value="1"/>
</dbReference>
<sequence length="389" mass="44612">MVSAYFYRAVALMLTVGALSKIQKIERREHAHAEKFEKLLHHEHIKYKADHQHIVCYYRTELNISRGRLQPEDIDPLLCTHLIVGYAEVRHDFLLPKTVQDTACFERTVALRKENPKLKVMLSVAGKSKGGFGGMVATAYGRERFIFSLLNFLDKYKFDGVDFDWEFPAWNEANPLERFYFMLLLKELRYVIEKAKRHFLISCAVAAHVAIIDTSYDVPEMAKIVDFVNVMSYDLQLFNPSYPLTTHHSQLFSRNSDQKSGYYLNGAWAAAFWEARGMPRKQIMLGVPTHARTYYLDTPYLNGLDAPAKGPGIGNGKLTYPQVCKFLKSGATQIFDISTRVPFAFHGHNWIAFDNEQSVSFKSKWVKEEGYGGIMIFNLNNDDWSGTCD</sequence>
<dbReference type="Gene3D" id="3.10.50.10">
    <property type="match status" value="1"/>
</dbReference>
<feature type="domain" description="GH18" evidence="5">
    <location>
        <begin position="52"/>
        <end position="389"/>
    </location>
</feature>